<keyword evidence="1" id="KW-1133">Transmembrane helix</keyword>
<dbReference type="PIRSF" id="PIRSF021383">
    <property type="entry name" value="YunB"/>
    <property type="match status" value="1"/>
</dbReference>
<keyword evidence="3" id="KW-1185">Reference proteome</keyword>
<dbReference type="EMBL" id="FOXR01000001">
    <property type="protein sequence ID" value="SFP58758.1"/>
    <property type="molecule type" value="Genomic_DNA"/>
</dbReference>
<dbReference type="OrthoDB" id="1649278at2"/>
<dbReference type="Pfam" id="PF09560">
    <property type="entry name" value="Spore_YunB"/>
    <property type="match status" value="1"/>
</dbReference>
<organism evidence="2 3">
    <name type="scientific">Caldicoprobacter faecalis</name>
    <dbReference type="NCBI Taxonomy" id="937334"/>
    <lineage>
        <taxon>Bacteria</taxon>
        <taxon>Bacillati</taxon>
        <taxon>Bacillota</taxon>
        <taxon>Clostridia</taxon>
        <taxon>Caldicoprobacterales</taxon>
        <taxon>Caldicoprobacteraceae</taxon>
        <taxon>Caldicoprobacter</taxon>
    </lineage>
</organism>
<dbReference type="AlphaFoldDB" id="A0A1I5RJP9"/>
<name>A0A1I5RJP9_9FIRM</name>
<evidence type="ECO:0000313" key="2">
    <source>
        <dbReference type="EMBL" id="SFP58758.1"/>
    </source>
</evidence>
<gene>
    <name evidence="2" type="ORF">SAMN05444406_10116</name>
</gene>
<reference evidence="2 3" key="1">
    <citation type="submission" date="2016-10" db="EMBL/GenBank/DDBJ databases">
        <authorList>
            <person name="de Groot N.N."/>
        </authorList>
    </citation>
    <scope>NUCLEOTIDE SEQUENCE [LARGE SCALE GENOMIC DNA]</scope>
    <source>
        <strain evidence="2 3">DSM 20678</strain>
    </source>
</reference>
<sequence length="220" mass="24302">MRRRRGTYKIFIIMFTLLAALLITFLIIDRGIKPTVIAMSEAQVRYIAIKAMNNAVKKVLNTDIKYTDLINVMTDRNGKISLIQANTIRMNALASETSSVAQEEIRSMGAEGIYIPLGSIFNSKILAGLGPRIKVTIIPIGSVAIDFATEFENAGINQTRHKIYMEMEANVRIVVPLGSDTASVKTRIPITETIIVGDVPDYYINVDGQKEDIMNLVPGP</sequence>
<dbReference type="Proteomes" id="UP000198577">
    <property type="component" value="Unassembled WGS sequence"/>
</dbReference>
<feature type="transmembrane region" description="Helical" evidence="1">
    <location>
        <begin position="7"/>
        <end position="28"/>
    </location>
</feature>
<proteinExistence type="predicted"/>
<evidence type="ECO:0000313" key="3">
    <source>
        <dbReference type="Proteomes" id="UP000198577"/>
    </source>
</evidence>
<accession>A0A1I5RJP9</accession>
<dbReference type="NCBIfam" id="TIGR02832">
    <property type="entry name" value="spo_yunB"/>
    <property type="match status" value="1"/>
</dbReference>
<keyword evidence="1" id="KW-0472">Membrane</keyword>
<protein>
    <submittedName>
        <fullName evidence="2">Sporulation protein YunB</fullName>
    </submittedName>
</protein>
<evidence type="ECO:0000256" key="1">
    <source>
        <dbReference type="SAM" id="Phobius"/>
    </source>
</evidence>
<dbReference type="InterPro" id="IPR014197">
    <property type="entry name" value="Sporulation_prot_YunB"/>
</dbReference>
<dbReference type="STRING" id="937334.SAMN05444406_10116"/>
<dbReference type="RefSeq" id="WP_025746570.1">
    <property type="nucleotide sequence ID" value="NZ_FOXR01000001.1"/>
</dbReference>
<keyword evidence="1" id="KW-0812">Transmembrane</keyword>